<sequence>MALAPAGWAAGDDAQAAAAANAANAAVRQHAWVQAACAVQLDGAGNVLTDIPQLLAAAVERMVEAAAIEDAMRPRPLQPTRLHGCRPPGISLDAYAARLLRYCKCSPVCFVAAFAYMARLHRGDRGARGGPLRVDAFTSHRLMAVGLVVATKFFDDKYYANSHYAQVAGVSLRELNVMELDMLDRLDYRARVDSAELAEALTTMDALAAGRTSHLPLGGPVITQPYQPLSIVAACRPALARTSPVAIAAARSASLGSEEGSSLTAAARLAPLPWVAAPAYAAAAAAAAAAVHAEAAAEAASQRSAPPRPAKKRCSLEAGQVPAGHAVHALLVAREGEAA</sequence>
<dbReference type="Proteomes" id="UP001205105">
    <property type="component" value="Unassembled WGS sequence"/>
</dbReference>
<comment type="caution">
    <text evidence="2">The sequence shown here is derived from an EMBL/GenBank/DDBJ whole genome shotgun (WGS) entry which is preliminary data.</text>
</comment>
<dbReference type="PANTHER" id="PTHR15615:SF108">
    <property type="entry name" value="PROTEIN CNPPD1"/>
    <property type="match status" value="1"/>
</dbReference>
<accession>A0AAD5DSD1</accession>
<dbReference type="Pfam" id="PF08613">
    <property type="entry name" value="Cyclin"/>
    <property type="match status" value="1"/>
</dbReference>
<dbReference type="InterPro" id="IPR036915">
    <property type="entry name" value="Cyclin-like_sf"/>
</dbReference>
<organism evidence="2 3">
    <name type="scientific">Chlorella ohadii</name>
    <dbReference type="NCBI Taxonomy" id="2649997"/>
    <lineage>
        <taxon>Eukaryota</taxon>
        <taxon>Viridiplantae</taxon>
        <taxon>Chlorophyta</taxon>
        <taxon>core chlorophytes</taxon>
        <taxon>Trebouxiophyceae</taxon>
        <taxon>Chlorellales</taxon>
        <taxon>Chlorellaceae</taxon>
        <taxon>Chlorella clade</taxon>
        <taxon>Chlorella</taxon>
    </lineage>
</organism>
<evidence type="ECO:0000313" key="2">
    <source>
        <dbReference type="EMBL" id="KAI7841573.1"/>
    </source>
</evidence>
<dbReference type="GO" id="GO:0019901">
    <property type="term" value="F:protein kinase binding"/>
    <property type="evidence" value="ECO:0007669"/>
    <property type="project" value="InterPro"/>
</dbReference>
<dbReference type="EMBL" id="JADXDR010000062">
    <property type="protein sequence ID" value="KAI7841573.1"/>
    <property type="molecule type" value="Genomic_DNA"/>
</dbReference>
<gene>
    <name evidence="2" type="ORF">COHA_004743</name>
</gene>
<name>A0AAD5DSD1_9CHLO</name>
<dbReference type="PANTHER" id="PTHR15615">
    <property type="match status" value="1"/>
</dbReference>
<dbReference type="SUPFAM" id="SSF47954">
    <property type="entry name" value="Cyclin-like"/>
    <property type="match status" value="1"/>
</dbReference>
<dbReference type="InterPro" id="IPR013922">
    <property type="entry name" value="Cyclin_PHO80-like"/>
</dbReference>
<keyword evidence="3" id="KW-1185">Reference proteome</keyword>
<dbReference type="CDD" id="cd20558">
    <property type="entry name" value="CYCLIN_ScPCL7-like"/>
    <property type="match status" value="1"/>
</dbReference>
<evidence type="ECO:0008006" key="4">
    <source>
        <dbReference type="Google" id="ProtNLM"/>
    </source>
</evidence>
<reference evidence="2" key="1">
    <citation type="submission" date="2020-11" db="EMBL/GenBank/DDBJ databases">
        <title>Chlorella ohadii genome sequencing and assembly.</title>
        <authorList>
            <person name="Murik O."/>
            <person name="Treves H."/>
            <person name="Kedem I."/>
            <person name="Shotland Y."/>
            <person name="Kaplan A."/>
        </authorList>
    </citation>
    <scope>NUCLEOTIDE SEQUENCE</scope>
    <source>
        <strain evidence="2">1</strain>
    </source>
</reference>
<evidence type="ECO:0000256" key="1">
    <source>
        <dbReference type="ARBA" id="ARBA00007215"/>
    </source>
</evidence>
<comment type="similarity">
    <text evidence="1">Belongs to the cyclin family. Cyclin U/P subfamily.</text>
</comment>
<protein>
    <recommendedName>
        <fullName evidence="4">Cyclin-U4-1</fullName>
    </recommendedName>
</protein>
<evidence type="ECO:0000313" key="3">
    <source>
        <dbReference type="Proteomes" id="UP001205105"/>
    </source>
</evidence>
<proteinExistence type="inferred from homology"/>
<dbReference type="Gene3D" id="1.10.472.10">
    <property type="entry name" value="Cyclin-like"/>
    <property type="match status" value="1"/>
</dbReference>
<dbReference type="AlphaFoldDB" id="A0AAD5DSD1"/>